<dbReference type="RefSeq" id="WP_096160830.1">
    <property type="nucleotide sequence ID" value="NZ_NRGO01000015.1"/>
</dbReference>
<dbReference type="EMBL" id="NRGO01000015">
    <property type="protein sequence ID" value="PCC49411.1"/>
    <property type="molecule type" value="Genomic_DNA"/>
</dbReference>
<organism evidence="1 2">
    <name type="scientific">Brevibacterium aurantiacum</name>
    <dbReference type="NCBI Taxonomy" id="273384"/>
    <lineage>
        <taxon>Bacteria</taxon>
        <taxon>Bacillati</taxon>
        <taxon>Actinomycetota</taxon>
        <taxon>Actinomycetes</taxon>
        <taxon>Micrococcales</taxon>
        <taxon>Brevibacteriaceae</taxon>
        <taxon>Brevibacterium</taxon>
    </lineage>
</organism>
<sequence>MIDTGLLNGYVSYLERRFHRLEAKELHAPDPRRARQMDKYMTEVEAVLDLCDQIESETV</sequence>
<accession>A0A2A3ZD75</accession>
<reference evidence="1 2" key="1">
    <citation type="journal article" date="2017" name="Elife">
        <title>Extensive horizontal gene transfer in cheese-associated bacteria.</title>
        <authorList>
            <person name="Bonham K.S."/>
            <person name="Wolfe B.E."/>
            <person name="Dutton R.J."/>
        </authorList>
    </citation>
    <scope>NUCLEOTIDE SEQUENCE [LARGE SCALE GENOMIC DNA]</scope>
    <source>
        <strain evidence="1 2">900_6</strain>
    </source>
</reference>
<name>A0A2A3ZD75_BREAU</name>
<gene>
    <name evidence="1" type="ORF">CIK62_13505</name>
</gene>
<dbReference type="AlphaFoldDB" id="A0A2A3ZD75"/>
<dbReference type="Proteomes" id="UP000217720">
    <property type="component" value="Unassembled WGS sequence"/>
</dbReference>
<proteinExistence type="predicted"/>
<comment type="caution">
    <text evidence="1">The sequence shown here is derived from an EMBL/GenBank/DDBJ whole genome shotgun (WGS) entry which is preliminary data.</text>
</comment>
<protein>
    <submittedName>
        <fullName evidence="1">Uncharacterized protein</fullName>
    </submittedName>
</protein>
<evidence type="ECO:0000313" key="1">
    <source>
        <dbReference type="EMBL" id="PCC49411.1"/>
    </source>
</evidence>
<evidence type="ECO:0000313" key="2">
    <source>
        <dbReference type="Proteomes" id="UP000217720"/>
    </source>
</evidence>